<feature type="transmembrane region" description="Helical" evidence="7">
    <location>
        <begin position="35"/>
        <end position="58"/>
    </location>
</feature>
<dbReference type="AlphaFoldDB" id="A0A0E3SE14"/>
<dbReference type="InterPro" id="IPR035906">
    <property type="entry name" value="MetI-like_sf"/>
</dbReference>
<keyword evidence="10" id="KW-1185">Reference proteome</keyword>
<organism evidence="9 10">
    <name type="scientific">Methanosarcina horonobensis HB-1 = JCM 15518</name>
    <dbReference type="NCBI Taxonomy" id="1434110"/>
    <lineage>
        <taxon>Archaea</taxon>
        <taxon>Methanobacteriati</taxon>
        <taxon>Methanobacteriota</taxon>
        <taxon>Stenosarchaea group</taxon>
        <taxon>Methanomicrobia</taxon>
        <taxon>Methanosarcinales</taxon>
        <taxon>Methanosarcinaceae</taxon>
        <taxon>Methanosarcina</taxon>
    </lineage>
</organism>
<dbReference type="GO" id="GO:0071916">
    <property type="term" value="F:dipeptide transmembrane transporter activity"/>
    <property type="evidence" value="ECO:0007669"/>
    <property type="project" value="TreeGrafter"/>
</dbReference>
<evidence type="ECO:0000256" key="5">
    <source>
        <dbReference type="ARBA" id="ARBA00022989"/>
    </source>
</evidence>
<reference evidence="9 10" key="1">
    <citation type="submission" date="2014-07" db="EMBL/GenBank/DDBJ databases">
        <title>Methanogenic archaea and the global carbon cycle.</title>
        <authorList>
            <person name="Henriksen J.R."/>
            <person name="Luke J."/>
            <person name="Reinhart S."/>
            <person name="Benedict M.N."/>
            <person name="Youngblut N.D."/>
            <person name="Metcalf M.E."/>
            <person name="Whitaker R.J."/>
            <person name="Metcalf W.W."/>
        </authorList>
    </citation>
    <scope>NUCLEOTIDE SEQUENCE [LARGE SCALE GENOMIC DNA]</scope>
    <source>
        <strain evidence="9 10">HB-1</strain>
    </source>
</reference>
<accession>A0A0E3SE14</accession>
<feature type="domain" description="ABC transmembrane type-1" evidence="8">
    <location>
        <begin position="2"/>
        <end position="108"/>
    </location>
</feature>
<evidence type="ECO:0000256" key="3">
    <source>
        <dbReference type="ARBA" id="ARBA00022475"/>
    </source>
</evidence>
<keyword evidence="2" id="KW-0813">Transport</keyword>
<dbReference type="Pfam" id="PF00528">
    <property type="entry name" value="BPD_transp_1"/>
    <property type="match status" value="1"/>
</dbReference>
<evidence type="ECO:0000256" key="7">
    <source>
        <dbReference type="SAM" id="Phobius"/>
    </source>
</evidence>
<evidence type="ECO:0000259" key="8">
    <source>
        <dbReference type="Pfam" id="PF00528"/>
    </source>
</evidence>
<keyword evidence="6 7" id="KW-0472">Membrane</keyword>
<evidence type="ECO:0000256" key="4">
    <source>
        <dbReference type="ARBA" id="ARBA00022692"/>
    </source>
</evidence>
<protein>
    <submittedName>
        <fullName evidence="9">Nickel transport system permease protein NikB</fullName>
    </submittedName>
</protein>
<dbReference type="GO" id="GO:0005886">
    <property type="term" value="C:plasma membrane"/>
    <property type="evidence" value="ECO:0007669"/>
    <property type="project" value="UniProtKB-SubCell"/>
</dbReference>
<dbReference type="PATRIC" id="fig|1434110.4.peg.1519"/>
<dbReference type="EMBL" id="CP009516">
    <property type="protein sequence ID" value="AKB77708.1"/>
    <property type="molecule type" value="Genomic_DNA"/>
</dbReference>
<dbReference type="PANTHER" id="PTHR43163">
    <property type="entry name" value="DIPEPTIDE TRANSPORT SYSTEM PERMEASE PROTEIN DPPB-RELATED"/>
    <property type="match status" value="1"/>
</dbReference>
<dbReference type="Gene3D" id="1.10.3720.10">
    <property type="entry name" value="MetI-like"/>
    <property type="match status" value="1"/>
</dbReference>
<proteinExistence type="predicted"/>
<dbReference type="STRING" id="1434110.MSHOH_1225"/>
<keyword evidence="4 7" id="KW-0812">Transmembrane</keyword>
<dbReference type="HOGENOM" id="CLU_036879_3_2_2"/>
<keyword evidence="5 7" id="KW-1133">Transmembrane helix</keyword>
<sequence length="110" mass="12091">MVRNNGENYVLYEKASGLPDRLVNRHILRNSLQTAVSGFCMAVPGMLAGTVVVENVFAWPGIGRLCVSAIFDRDLPVVQAYIIVVAAFFILFNLIADLVNAAINPKLREE</sequence>
<evidence type="ECO:0000256" key="1">
    <source>
        <dbReference type="ARBA" id="ARBA00004651"/>
    </source>
</evidence>
<evidence type="ECO:0000256" key="2">
    <source>
        <dbReference type="ARBA" id="ARBA00022448"/>
    </source>
</evidence>
<name>A0A0E3SE14_9EURY</name>
<dbReference type="KEGG" id="mhor:MSHOH_1225"/>
<comment type="subcellular location">
    <subcellularLocation>
        <location evidence="1">Cell membrane</location>
        <topology evidence="1">Multi-pass membrane protein</topology>
    </subcellularLocation>
</comment>
<dbReference type="InterPro" id="IPR000515">
    <property type="entry name" value="MetI-like"/>
</dbReference>
<evidence type="ECO:0000313" key="9">
    <source>
        <dbReference type="EMBL" id="AKB77708.1"/>
    </source>
</evidence>
<dbReference type="Proteomes" id="UP000033101">
    <property type="component" value="Chromosome"/>
</dbReference>
<evidence type="ECO:0000313" key="10">
    <source>
        <dbReference type="Proteomes" id="UP000033101"/>
    </source>
</evidence>
<feature type="transmembrane region" description="Helical" evidence="7">
    <location>
        <begin position="78"/>
        <end position="99"/>
    </location>
</feature>
<keyword evidence="3" id="KW-1003">Cell membrane</keyword>
<evidence type="ECO:0000256" key="6">
    <source>
        <dbReference type="ARBA" id="ARBA00023136"/>
    </source>
</evidence>
<gene>
    <name evidence="9" type="ORF">MSHOH_1225</name>
</gene>
<dbReference type="PANTHER" id="PTHR43163:SF6">
    <property type="entry name" value="DIPEPTIDE TRANSPORT SYSTEM PERMEASE PROTEIN DPPB-RELATED"/>
    <property type="match status" value="1"/>
</dbReference>